<reference evidence="1" key="1">
    <citation type="submission" date="2022-06" db="EMBL/GenBank/DDBJ databases">
        <title>Phylogenomic reconstructions and comparative analyses of Kickxellomycotina fungi.</title>
        <authorList>
            <person name="Reynolds N.K."/>
            <person name="Stajich J.E."/>
            <person name="Barry K."/>
            <person name="Grigoriev I.V."/>
            <person name="Crous P."/>
            <person name="Smith M.E."/>
        </authorList>
    </citation>
    <scope>NUCLEOTIDE SEQUENCE</scope>
    <source>
        <strain evidence="1">RSA 2271</strain>
    </source>
</reference>
<evidence type="ECO:0000313" key="1">
    <source>
        <dbReference type="EMBL" id="KAJ1672739.1"/>
    </source>
</evidence>
<gene>
    <name evidence="1" type="ORF">EV182_006595</name>
</gene>
<dbReference type="Proteomes" id="UP001145114">
    <property type="component" value="Unassembled WGS sequence"/>
</dbReference>
<accession>A0ACC1HEH3</accession>
<name>A0ACC1HEH3_9FUNG</name>
<dbReference type="EMBL" id="JAMZIH010007911">
    <property type="protein sequence ID" value="KAJ1672739.1"/>
    <property type="molecule type" value="Genomic_DNA"/>
</dbReference>
<sequence>MMHKKEQQERLKHHLEALRIEQGIVEEVDSDEIEAGDSEFEHKDTAKISVLEGENTLTTVTVTENLDLEDLSDEDRAFGGSTCSAKVARVNRATATPELQSSLSLTVPKKKAKTKPAPSSRSAKSKRITKFKSKKPPRK</sequence>
<protein>
    <submittedName>
        <fullName evidence="1">Uncharacterized protein</fullName>
    </submittedName>
</protein>
<comment type="caution">
    <text evidence="1">The sequence shown here is derived from an EMBL/GenBank/DDBJ whole genome shotgun (WGS) entry which is preliminary data.</text>
</comment>
<keyword evidence="2" id="KW-1185">Reference proteome</keyword>
<proteinExistence type="predicted"/>
<organism evidence="1 2">
    <name type="scientific">Spiromyces aspiralis</name>
    <dbReference type="NCBI Taxonomy" id="68401"/>
    <lineage>
        <taxon>Eukaryota</taxon>
        <taxon>Fungi</taxon>
        <taxon>Fungi incertae sedis</taxon>
        <taxon>Zoopagomycota</taxon>
        <taxon>Kickxellomycotina</taxon>
        <taxon>Kickxellomycetes</taxon>
        <taxon>Kickxellales</taxon>
        <taxon>Kickxellaceae</taxon>
        <taxon>Spiromyces</taxon>
    </lineage>
</organism>
<evidence type="ECO:0000313" key="2">
    <source>
        <dbReference type="Proteomes" id="UP001145114"/>
    </source>
</evidence>